<protein>
    <submittedName>
        <fullName evidence="4">Polysaccharide deacetylase family protein</fullName>
    </submittedName>
</protein>
<reference evidence="4 5" key="1">
    <citation type="submission" date="2021-05" db="EMBL/GenBank/DDBJ databases">
        <title>The draft genome of Geobacter pelophilus DSM 12255.</title>
        <authorList>
            <person name="Xu Z."/>
            <person name="Masuda Y."/>
            <person name="Itoh H."/>
            <person name="Senoo K."/>
        </authorList>
    </citation>
    <scope>NUCLEOTIDE SEQUENCE [LARGE SCALE GENOMIC DNA]</scope>
    <source>
        <strain evidence="4 5">DSM 12255</strain>
    </source>
</reference>
<organism evidence="4 5">
    <name type="scientific">Geoanaerobacter pelophilus</name>
    <dbReference type="NCBI Taxonomy" id="60036"/>
    <lineage>
        <taxon>Bacteria</taxon>
        <taxon>Pseudomonadati</taxon>
        <taxon>Thermodesulfobacteriota</taxon>
        <taxon>Desulfuromonadia</taxon>
        <taxon>Geobacterales</taxon>
        <taxon>Geobacteraceae</taxon>
        <taxon>Geoanaerobacter</taxon>
    </lineage>
</organism>
<dbReference type="InterPro" id="IPR051398">
    <property type="entry name" value="Polysacch_Deacetylase"/>
</dbReference>
<dbReference type="GO" id="GO:0016810">
    <property type="term" value="F:hydrolase activity, acting on carbon-nitrogen (but not peptide) bonds"/>
    <property type="evidence" value="ECO:0007669"/>
    <property type="project" value="InterPro"/>
</dbReference>
<dbReference type="InterPro" id="IPR011330">
    <property type="entry name" value="Glyco_hydro/deAcase_b/a-brl"/>
</dbReference>
<evidence type="ECO:0000313" key="5">
    <source>
        <dbReference type="Proteomes" id="UP000811899"/>
    </source>
</evidence>
<dbReference type="Gene3D" id="3.20.20.370">
    <property type="entry name" value="Glycoside hydrolase/deacetylase"/>
    <property type="match status" value="1"/>
</dbReference>
<sequence>MKLTQDYPKIFLYHRFCEPGSTIWGGISQDEFEWHIERVTEKYEVICFAEFLLRKQRQASTRNCAIITVDDGYRDFYQYAYPVLKKSSVPATLFVTSDFIQQRIWLWPDKLKYIVQQLQSGRYSFEFNHDCFEINTLDNASRLASWMRLSNTCIRLPLTKREMLIKSLSESMGIEVPRFPSKDYEACNWNELREMQMNRIEIGSHTLTHPVLSMIPVDEMLKELNDSKVEIEQMLNGQVSTFCYPHGGENDINDAVVKATAEAGYRGAVHGNPPREWNPFLVPRMGADDDRKEFIWRLCGMEYVTARIKALL</sequence>
<evidence type="ECO:0000313" key="4">
    <source>
        <dbReference type="EMBL" id="MBT0662721.1"/>
    </source>
</evidence>
<dbReference type="PROSITE" id="PS51677">
    <property type="entry name" value="NODB"/>
    <property type="match status" value="1"/>
</dbReference>
<evidence type="ECO:0000259" key="3">
    <source>
        <dbReference type="PROSITE" id="PS51677"/>
    </source>
</evidence>
<keyword evidence="5" id="KW-1185">Reference proteome</keyword>
<dbReference type="EMBL" id="JAHCVJ010000001">
    <property type="protein sequence ID" value="MBT0662721.1"/>
    <property type="molecule type" value="Genomic_DNA"/>
</dbReference>
<dbReference type="PANTHER" id="PTHR34216">
    <property type="match status" value="1"/>
</dbReference>
<dbReference type="AlphaFoldDB" id="A0AAW4L3A5"/>
<dbReference type="GO" id="GO:0005576">
    <property type="term" value="C:extracellular region"/>
    <property type="evidence" value="ECO:0007669"/>
    <property type="project" value="UniProtKB-SubCell"/>
</dbReference>
<accession>A0AAW4L3A5</accession>
<dbReference type="SUPFAM" id="SSF88713">
    <property type="entry name" value="Glycoside hydrolase/deacetylase"/>
    <property type="match status" value="1"/>
</dbReference>
<evidence type="ECO:0000256" key="1">
    <source>
        <dbReference type="ARBA" id="ARBA00004613"/>
    </source>
</evidence>
<proteinExistence type="predicted"/>
<comment type="caution">
    <text evidence="4">The sequence shown here is derived from an EMBL/GenBank/DDBJ whole genome shotgun (WGS) entry which is preliminary data.</text>
</comment>
<keyword evidence="2" id="KW-0732">Signal</keyword>
<dbReference type="Pfam" id="PF01522">
    <property type="entry name" value="Polysacc_deac_1"/>
    <property type="match status" value="1"/>
</dbReference>
<evidence type="ECO:0000256" key="2">
    <source>
        <dbReference type="ARBA" id="ARBA00022729"/>
    </source>
</evidence>
<name>A0AAW4L3A5_9BACT</name>
<dbReference type="GO" id="GO:0005975">
    <property type="term" value="P:carbohydrate metabolic process"/>
    <property type="evidence" value="ECO:0007669"/>
    <property type="project" value="InterPro"/>
</dbReference>
<dbReference type="InterPro" id="IPR002509">
    <property type="entry name" value="NODB_dom"/>
</dbReference>
<dbReference type="CDD" id="cd10918">
    <property type="entry name" value="CE4_NodB_like_5s_6s"/>
    <property type="match status" value="1"/>
</dbReference>
<comment type="subcellular location">
    <subcellularLocation>
        <location evidence="1">Secreted</location>
    </subcellularLocation>
</comment>
<gene>
    <name evidence="4" type="ORF">KI809_00255</name>
</gene>
<dbReference type="Proteomes" id="UP000811899">
    <property type="component" value="Unassembled WGS sequence"/>
</dbReference>
<dbReference type="PANTHER" id="PTHR34216:SF3">
    <property type="entry name" value="POLY-BETA-1,6-N-ACETYL-D-GLUCOSAMINE N-DEACETYLASE"/>
    <property type="match status" value="1"/>
</dbReference>
<feature type="domain" description="NodB homology" evidence="3">
    <location>
        <begin position="63"/>
        <end position="312"/>
    </location>
</feature>